<reference evidence="2 3" key="1">
    <citation type="journal article" date="2010" name="Nature">
        <title>Perigord black truffle genome uncovers evolutionary origins and mechanisms of symbiosis.</title>
        <authorList>
            <person name="Martin F."/>
            <person name="Kohler A."/>
            <person name="Murat C."/>
            <person name="Balestrini R."/>
            <person name="Coutinho P.M."/>
            <person name="Jaillon O."/>
            <person name="Montanini B."/>
            <person name="Morin E."/>
            <person name="Noel B."/>
            <person name="Percudani R."/>
            <person name="Porcel B."/>
            <person name="Rubini A."/>
            <person name="Amicucci A."/>
            <person name="Amselem J."/>
            <person name="Anthouard V."/>
            <person name="Arcioni S."/>
            <person name="Artiguenave F."/>
            <person name="Aury J.M."/>
            <person name="Ballario P."/>
            <person name="Bolchi A."/>
            <person name="Brenna A."/>
            <person name="Brun A."/>
            <person name="Buee M."/>
            <person name="Cantarel B."/>
            <person name="Chevalier G."/>
            <person name="Couloux A."/>
            <person name="Da Silva C."/>
            <person name="Denoeud F."/>
            <person name="Duplessis S."/>
            <person name="Ghignone S."/>
            <person name="Hilselberger B."/>
            <person name="Iotti M."/>
            <person name="Marcais B."/>
            <person name="Mello A."/>
            <person name="Miranda M."/>
            <person name="Pacioni G."/>
            <person name="Quesneville H."/>
            <person name="Riccioni C."/>
            <person name="Ruotolo R."/>
            <person name="Splivallo R."/>
            <person name="Stocchi V."/>
            <person name="Tisserant E."/>
            <person name="Viscomi A.R."/>
            <person name="Zambonelli A."/>
            <person name="Zampieri E."/>
            <person name="Henrissat B."/>
            <person name="Lebrun M.H."/>
            <person name="Paolocci F."/>
            <person name="Bonfante P."/>
            <person name="Ottonello S."/>
            <person name="Wincker P."/>
        </authorList>
    </citation>
    <scope>NUCLEOTIDE SEQUENCE [LARGE SCALE GENOMIC DNA]</scope>
    <source>
        <strain evidence="2 3">Mel28</strain>
    </source>
</reference>
<feature type="compositionally biased region" description="Basic and acidic residues" evidence="1">
    <location>
        <begin position="27"/>
        <end position="45"/>
    </location>
</feature>
<sequence>MSLFDGWGELPDEQKDKVRVALEVGHVDDQDWKGDVGLNRKDAKKTTVKAKGKSAPAAKKGKKGGIDDEEEEAVETDEGPTPKKSTKKSAATSTTTASKKRTLAKKSTTTPTLSPSASPEPVKSRNSATSKKPAKSAAATEPTRPRSSRATAATPKKYIEVNESADDDSPPAARKSRTTAPPARSMKSTRDGRKKAGKGRGKKAGGDSDTEAEDAEMVLHADDDIEEDAADLPPLKAQSKGRGGGRKRKATAVVGDVQDEVGEEEEYAPLNITPRIEIEANLNTGNRQPKKKRTKAKSAPTKKEQSTKTKRATTTTPASDKKTKTKAKDSAKEAPEVKDKGEVRKSIFGGE</sequence>
<feature type="compositionally biased region" description="Basic residues" evidence="1">
    <location>
        <begin position="192"/>
        <end position="203"/>
    </location>
</feature>
<name>D5G726_TUBMM</name>
<organism evidence="2 3">
    <name type="scientific">Tuber melanosporum (strain Mel28)</name>
    <name type="common">Perigord black truffle</name>
    <dbReference type="NCBI Taxonomy" id="656061"/>
    <lineage>
        <taxon>Eukaryota</taxon>
        <taxon>Fungi</taxon>
        <taxon>Dikarya</taxon>
        <taxon>Ascomycota</taxon>
        <taxon>Pezizomycotina</taxon>
        <taxon>Pezizomycetes</taxon>
        <taxon>Pezizales</taxon>
        <taxon>Tuberaceae</taxon>
        <taxon>Tuber</taxon>
    </lineage>
</organism>
<dbReference type="InParanoid" id="D5G726"/>
<dbReference type="RefSeq" id="XP_002836128.1">
    <property type="nucleotide sequence ID" value="XM_002836082.1"/>
</dbReference>
<dbReference type="AlphaFoldDB" id="D5G726"/>
<accession>D5G726</accession>
<feature type="region of interest" description="Disordered" evidence="1">
    <location>
        <begin position="27"/>
        <end position="351"/>
    </location>
</feature>
<evidence type="ECO:0000313" key="3">
    <source>
        <dbReference type="Proteomes" id="UP000006911"/>
    </source>
</evidence>
<dbReference type="Proteomes" id="UP000006911">
    <property type="component" value="Unassembled WGS sequence"/>
</dbReference>
<dbReference type="KEGG" id="tml:GSTUM_00004573001"/>
<evidence type="ECO:0000256" key="1">
    <source>
        <dbReference type="SAM" id="MobiDB-lite"/>
    </source>
</evidence>
<keyword evidence="3" id="KW-1185">Reference proteome</keyword>
<feature type="compositionally biased region" description="Acidic residues" evidence="1">
    <location>
        <begin position="67"/>
        <end position="78"/>
    </location>
</feature>
<evidence type="ECO:0000313" key="2">
    <source>
        <dbReference type="EMBL" id="CAZ80319.1"/>
    </source>
</evidence>
<feature type="compositionally biased region" description="Low complexity" evidence="1">
    <location>
        <begin position="88"/>
        <end position="97"/>
    </location>
</feature>
<protein>
    <submittedName>
        <fullName evidence="2">(Perigord truffle) hypothetical protein</fullName>
    </submittedName>
</protein>
<dbReference type="HOGENOM" id="CLU_790342_0_0_1"/>
<dbReference type="EMBL" id="FN430020">
    <property type="protein sequence ID" value="CAZ80319.1"/>
    <property type="molecule type" value="Genomic_DNA"/>
</dbReference>
<feature type="compositionally biased region" description="Low complexity" evidence="1">
    <location>
        <begin position="105"/>
        <end position="117"/>
    </location>
</feature>
<feature type="compositionally biased region" description="Low complexity" evidence="1">
    <location>
        <begin position="127"/>
        <end position="142"/>
    </location>
</feature>
<dbReference type="GeneID" id="9182510"/>
<feature type="compositionally biased region" description="Basic and acidic residues" evidence="1">
    <location>
        <begin position="319"/>
        <end position="345"/>
    </location>
</feature>
<gene>
    <name evidence="2" type="ORF">GSTUM_00004573001</name>
</gene>
<proteinExistence type="predicted"/>
<feature type="compositionally biased region" description="Acidic residues" evidence="1">
    <location>
        <begin position="257"/>
        <end position="267"/>
    </location>
</feature>
<dbReference type="STRING" id="656061.D5G726"/>